<name>A0A6J4ITH6_9BACT</name>
<dbReference type="EMBL" id="CADCTO010000319">
    <property type="protein sequence ID" value="CAA9261520.1"/>
    <property type="molecule type" value="Genomic_DNA"/>
</dbReference>
<keyword evidence="1" id="KW-0812">Transmembrane</keyword>
<protein>
    <recommendedName>
        <fullName evidence="3">Alkyl hydroperoxide reductase</fullName>
    </recommendedName>
</protein>
<dbReference type="AlphaFoldDB" id="A0A6J4ITH6"/>
<feature type="transmembrane region" description="Helical" evidence="1">
    <location>
        <begin position="46"/>
        <end position="65"/>
    </location>
</feature>
<reference evidence="2" key="1">
    <citation type="submission" date="2020-02" db="EMBL/GenBank/DDBJ databases">
        <authorList>
            <person name="Meier V. D."/>
        </authorList>
    </citation>
    <scope>NUCLEOTIDE SEQUENCE</scope>
    <source>
        <strain evidence="2">AVDCRST_MAG63</strain>
    </source>
</reference>
<accession>A0A6J4ITH6</accession>
<evidence type="ECO:0008006" key="3">
    <source>
        <dbReference type="Google" id="ProtNLM"/>
    </source>
</evidence>
<organism evidence="2">
    <name type="scientific">uncultured Armatimonadetes bacterium</name>
    <dbReference type="NCBI Taxonomy" id="157466"/>
    <lineage>
        <taxon>Bacteria</taxon>
        <taxon>Bacillati</taxon>
        <taxon>Armatimonadota</taxon>
        <taxon>environmental samples</taxon>
    </lineage>
</organism>
<feature type="transmembrane region" description="Helical" evidence="1">
    <location>
        <begin position="101"/>
        <end position="122"/>
    </location>
</feature>
<evidence type="ECO:0000313" key="2">
    <source>
        <dbReference type="EMBL" id="CAA9261520.1"/>
    </source>
</evidence>
<evidence type="ECO:0000256" key="1">
    <source>
        <dbReference type="SAM" id="Phobius"/>
    </source>
</evidence>
<keyword evidence="1" id="KW-1133">Transmembrane helix</keyword>
<sequence length="136" mass="15575">MLPRRRFHQTVFCLAGVYNLLWGLYAALDPQWLFRFARMPLLNHPQIFACLGMVVGLYGVLYLEVARAPERGWLIAAVGLTGKLLGPLGLAPLLWSGQWPPATIVLCLTNDLIWWVPFALYLRDAWPLFRREIGQR</sequence>
<keyword evidence="1" id="KW-0472">Membrane</keyword>
<gene>
    <name evidence="2" type="ORF">AVDCRST_MAG63-2447</name>
</gene>
<feature type="transmembrane region" description="Helical" evidence="1">
    <location>
        <begin position="72"/>
        <end position="95"/>
    </location>
</feature>
<feature type="transmembrane region" description="Helical" evidence="1">
    <location>
        <begin position="7"/>
        <end position="26"/>
    </location>
</feature>
<proteinExistence type="predicted"/>